<proteinExistence type="predicted"/>
<dbReference type="EMBL" id="LZME01000098">
    <property type="protein sequence ID" value="OBK83957.1"/>
    <property type="molecule type" value="Genomic_DNA"/>
</dbReference>
<keyword evidence="1" id="KW-0732">Signal</keyword>
<evidence type="ECO:0000313" key="3">
    <source>
        <dbReference type="Proteomes" id="UP000093712"/>
    </source>
</evidence>
<dbReference type="RefSeq" id="WP_065041089.1">
    <property type="nucleotide sequence ID" value="NZ_LZME01000098.1"/>
</dbReference>
<reference evidence="2 3" key="1">
    <citation type="submission" date="2016-06" db="EMBL/GenBank/DDBJ databases">
        <authorList>
            <person name="Sutton G."/>
            <person name="Brinkac L."/>
            <person name="Sanka R."/>
            <person name="Adams M."/>
            <person name="Lau E."/>
            <person name="Garcia-Basteiro A."/>
            <person name="Lopez-Varela E."/>
            <person name="Palencia S."/>
        </authorList>
    </citation>
    <scope>NUCLEOTIDE SEQUENCE [LARGE SCALE GENOMIC DNA]</scope>
    <source>
        <strain evidence="2 3">1211594.5</strain>
    </source>
</reference>
<evidence type="ECO:0008006" key="4">
    <source>
        <dbReference type="Google" id="ProtNLM"/>
    </source>
</evidence>
<dbReference type="AlphaFoldDB" id="A0AA91ETP1"/>
<dbReference type="Proteomes" id="UP000093712">
    <property type="component" value="Unassembled WGS sequence"/>
</dbReference>
<evidence type="ECO:0000256" key="1">
    <source>
        <dbReference type="SAM" id="SignalP"/>
    </source>
</evidence>
<accession>A0AA91ETP1</accession>
<sequence length="416" mass="40962">MQLTLNPFITGTVAITSAALVAVAPAAPQLEILQNRPVELTAVASSAAATNLGFIVIDDGTVGLFPLGPMADMLGLGNVTLAQIVNFLGMGDDQLSDLLPGLVNGLGLGHTTVGTLIDGLGLSDVGLAGLLNGLVDGLGLDSVTLGDVVDGLGLGGQNVGALALGLVDGLGLGGVTLDQLVSGLGFGDMELKDLAPILTALGSAVPGLNHVTFGDVVSGLGMSNVQLSTILTDLGGNAIFLNTLLGWVGVIPGLNNITTLGGLLELAGLTNAAIFPGVVNLLTDPAAGVGGISLSSALDVLGLDGVTLNQLLPTLPLNMSVAGLLGGLGLDDTTLGDLLGSGLIPSAATVGGLVDSLGLSSTTLDSLIAGLTGSGLSLLNDSLNDLLSNVGVDDATIDDLLTGLGLYDHALFSFSF</sequence>
<feature type="signal peptide" evidence="1">
    <location>
        <begin position="1"/>
        <end position="26"/>
    </location>
</feature>
<organism evidence="2 3">
    <name type="scientific">Mycolicibacter heraklionensis</name>
    <dbReference type="NCBI Taxonomy" id="512402"/>
    <lineage>
        <taxon>Bacteria</taxon>
        <taxon>Bacillati</taxon>
        <taxon>Actinomycetota</taxon>
        <taxon>Actinomycetes</taxon>
        <taxon>Mycobacteriales</taxon>
        <taxon>Mycobacteriaceae</taxon>
        <taxon>Mycolicibacter</taxon>
    </lineage>
</organism>
<gene>
    <name evidence="2" type="ORF">A5649_05650</name>
</gene>
<feature type="chain" id="PRO_5041645370" description="PE-PGRS family protein" evidence="1">
    <location>
        <begin position="27"/>
        <end position="416"/>
    </location>
</feature>
<evidence type="ECO:0000313" key="2">
    <source>
        <dbReference type="EMBL" id="OBK83957.1"/>
    </source>
</evidence>
<name>A0AA91ETP1_9MYCO</name>
<protein>
    <recommendedName>
        <fullName evidence="4">PE-PGRS family protein</fullName>
    </recommendedName>
</protein>
<comment type="caution">
    <text evidence="2">The sequence shown here is derived from an EMBL/GenBank/DDBJ whole genome shotgun (WGS) entry which is preliminary data.</text>
</comment>